<organism evidence="1 4">
    <name type="scientific">Mycobacterium tuberculosis</name>
    <dbReference type="NCBI Taxonomy" id="1773"/>
    <lineage>
        <taxon>Bacteria</taxon>
        <taxon>Bacillati</taxon>
        <taxon>Actinomycetota</taxon>
        <taxon>Actinomycetes</taxon>
        <taxon>Mycobacteriales</taxon>
        <taxon>Mycobacteriaceae</taxon>
        <taxon>Mycobacterium</taxon>
        <taxon>Mycobacterium tuberculosis complex</taxon>
    </lineage>
</organism>
<reference evidence="3 4" key="2">
    <citation type="submission" date="2015-03" db="EMBL/GenBank/DDBJ databases">
        <authorList>
            <consortium name="Pathogen Informatics"/>
        </authorList>
    </citation>
    <scope>NUCLEOTIDE SEQUENCE [LARGE SCALE GENOMIC DNA]</scope>
    <source>
        <strain evidence="1 4">M09401471</strain>
        <strain evidence="3">N09902308</strain>
    </source>
</reference>
<evidence type="ECO:0000313" key="4">
    <source>
        <dbReference type="Proteomes" id="UP000044938"/>
    </source>
</evidence>
<evidence type="ECO:0000313" key="1">
    <source>
        <dbReference type="EMBL" id="COW03781.1"/>
    </source>
</evidence>
<dbReference type="EMBL" id="CSBK01005467">
    <property type="protein sequence ID" value="CPC69700.1"/>
    <property type="molecule type" value="Genomic_DNA"/>
</dbReference>
<evidence type="ECO:0000313" key="3">
    <source>
        <dbReference type="Proteomes" id="UP000039021"/>
    </source>
</evidence>
<evidence type="ECO:0000313" key="2">
    <source>
        <dbReference type="EMBL" id="CPC69700.1"/>
    </source>
</evidence>
<proteinExistence type="predicted"/>
<protein>
    <submittedName>
        <fullName evidence="1">Uncharacterized protein</fullName>
    </submittedName>
</protein>
<reference evidence="2" key="1">
    <citation type="submission" date="2015-03" db="EMBL/GenBank/DDBJ databases">
        <authorList>
            <consortium name="Pathogen Informatics"/>
            <person name="Murphy D."/>
        </authorList>
    </citation>
    <scope>NUCLEOTIDE SEQUENCE</scope>
    <source>
        <strain evidence="2">N09902308</strain>
    </source>
</reference>
<dbReference type="AlphaFoldDB" id="A0A655IMG2"/>
<sequence length="36" mass="3945">MIVEQSHAGVQQLVANTGLRGHPCHVLTKGVPFQYQ</sequence>
<gene>
    <name evidence="1" type="ORF">ERS007720_01499</name>
    <name evidence="2" type="ORF">ERS007739_05746</name>
</gene>
<name>A0A655IMG2_MYCTX</name>
<dbReference type="EMBL" id="CSAJ01000151">
    <property type="protein sequence ID" value="COW03781.1"/>
    <property type="molecule type" value="Genomic_DNA"/>
</dbReference>
<accession>A0A655IMG2</accession>
<dbReference type="Proteomes" id="UP000044938">
    <property type="component" value="Unassembled WGS sequence"/>
</dbReference>
<dbReference type="Proteomes" id="UP000039021">
    <property type="component" value="Unassembled WGS sequence"/>
</dbReference>